<comment type="caution">
    <text evidence="1">The sequence shown here is derived from an EMBL/GenBank/DDBJ whole genome shotgun (WGS) entry which is preliminary data.</text>
</comment>
<reference evidence="1" key="1">
    <citation type="submission" date="2023-03" db="EMBL/GenBank/DDBJ databases">
        <title>Massive genome expansion in bonnet fungi (Mycena s.s.) driven by repeated elements and novel gene families across ecological guilds.</title>
        <authorList>
            <consortium name="Lawrence Berkeley National Laboratory"/>
            <person name="Harder C.B."/>
            <person name="Miyauchi S."/>
            <person name="Viragh M."/>
            <person name="Kuo A."/>
            <person name="Thoen E."/>
            <person name="Andreopoulos B."/>
            <person name="Lu D."/>
            <person name="Skrede I."/>
            <person name="Drula E."/>
            <person name="Henrissat B."/>
            <person name="Morin E."/>
            <person name="Kohler A."/>
            <person name="Barry K."/>
            <person name="LaButti K."/>
            <person name="Morin E."/>
            <person name="Salamov A."/>
            <person name="Lipzen A."/>
            <person name="Mereny Z."/>
            <person name="Hegedus B."/>
            <person name="Baldrian P."/>
            <person name="Stursova M."/>
            <person name="Weitz H."/>
            <person name="Taylor A."/>
            <person name="Grigoriev I.V."/>
            <person name="Nagy L.G."/>
            <person name="Martin F."/>
            <person name="Kauserud H."/>
        </authorList>
    </citation>
    <scope>NUCLEOTIDE SEQUENCE</scope>
    <source>
        <strain evidence="1">CBHHK188m</strain>
    </source>
</reference>
<protein>
    <submittedName>
        <fullName evidence="1">Uncharacterized protein</fullName>
    </submittedName>
</protein>
<organism evidence="1 2">
    <name type="scientific">Mycena maculata</name>
    <dbReference type="NCBI Taxonomy" id="230809"/>
    <lineage>
        <taxon>Eukaryota</taxon>
        <taxon>Fungi</taxon>
        <taxon>Dikarya</taxon>
        <taxon>Basidiomycota</taxon>
        <taxon>Agaricomycotina</taxon>
        <taxon>Agaricomycetes</taxon>
        <taxon>Agaricomycetidae</taxon>
        <taxon>Agaricales</taxon>
        <taxon>Marasmiineae</taxon>
        <taxon>Mycenaceae</taxon>
        <taxon>Mycena</taxon>
    </lineage>
</organism>
<accession>A0AAD7ISJ3</accession>
<name>A0AAD7ISJ3_9AGAR</name>
<dbReference type="AlphaFoldDB" id="A0AAD7ISJ3"/>
<sequence>MMGLDDVNIYRWELRSGRRGLLDRLPVAHTASVTSLDWCLPDGKDLGGGEGTGGLGWIRYGEPSFVDASVELNCRIFGYGISVNLIRHMPHKPTYMLHPSFPVRRVLWRPGHECEIAVVSSLTLMPSLEAETLNWLDQPLVLHMPLPLVLDQRESELDRHQICRQVMVKVAPLKKAEEVEVLVVPLKFGMPLAYGGGSPNGQLEVRPSMVALLVRLPGALRGIQLTRPDIAFGDSRDMGQALIWNVLPNRFARHNQAN</sequence>
<proteinExistence type="predicted"/>
<gene>
    <name evidence="1" type="ORF">DFH07DRAFT_1035629</name>
</gene>
<evidence type="ECO:0000313" key="2">
    <source>
        <dbReference type="Proteomes" id="UP001215280"/>
    </source>
</evidence>
<dbReference type="Proteomes" id="UP001215280">
    <property type="component" value="Unassembled WGS sequence"/>
</dbReference>
<evidence type="ECO:0000313" key="1">
    <source>
        <dbReference type="EMBL" id="KAJ7748477.1"/>
    </source>
</evidence>
<keyword evidence="2" id="KW-1185">Reference proteome</keyword>
<dbReference type="EMBL" id="JARJLG010000089">
    <property type="protein sequence ID" value="KAJ7748477.1"/>
    <property type="molecule type" value="Genomic_DNA"/>
</dbReference>